<name>J9G1B4_9ZZZZ</name>
<protein>
    <submittedName>
        <fullName evidence="1">Uncharacterized protein</fullName>
    </submittedName>
</protein>
<dbReference type="AlphaFoldDB" id="J9G1B4"/>
<gene>
    <name evidence="1" type="ORF">EVA_11274</name>
</gene>
<organism evidence="1">
    <name type="scientific">gut metagenome</name>
    <dbReference type="NCBI Taxonomy" id="749906"/>
    <lineage>
        <taxon>unclassified sequences</taxon>
        <taxon>metagenomes</taxon>
        <taxon>organismal metagenomes</taxon>
    </lineage>
</organism>
<accession>J9G1B4</accession>
<dbReference type="EMBL" id="AMCI01003301">
    <property type="protein sequence ID" value="EJX00619.1"/>
    <property type="molecule type" value="Genomic_DNA"/>
</dbReference>
<sequence>SDAGTNIHETVDYCIVRLGHCEKYILA</sequence>
<comment type="caution">
    <text evidence="1">The sequence shown here is derived from an EMBL/GenBank/DDBJ whole genome shotgun (WGS) entry which is preliminary data.</text>
</comment>
<reference evidence="1" key="1">
    <citation type="journal article" date="2012" name="PLoS ONE">
        <title>Gene sets for utilization of primary and secondary nutrition supplies in the distal gut of endangered iberian lynx.</title>
        <authorList>
            <person name="Alcaide M."/>
            <person name="Messina E."/>
            <person name="Richter M."/>
            <person name="Bargiela R."/>
            <person name="Peplies J."/>
            <person name="Huws S.A."/>
            <person name="Newbold C.J."/>
            <person name="Golyshin P.N."/>
            <person name="Simon M.A."/>
            <person name="Lopez G."/>
            <person name="Yakimov M.M."/>
            <person name="Ferrer M."/>
        </authorList>
    </citation>
    <scope>NUCLEOTIDE SEQUENCE</scope>
</reference>
<proteinExistence type="predicted"/>
<evidence type="ECO:0000313" key="1">
    <source>
        <dbReference type="EMBL" id="EJX00619.1"/>
    </source>
</evidence>
<feature type="non-terminal residue" evidence="1">
    <location>
        <position position="1"/>
    </location>
</feature>